<keyword evidence="3 6" id="KW-1133">Transmembrane helix</keyword>
<feature type="transmembrane region" description="Helical" evidence="6">
    <location>
        <begin position="87"/>
        <end position="106"/>
    </location>
</feature>
<organism evidence="7 8">
    <name type="scientific">Aspergillus nanangensis</name>
    <dbReference type="NCBI Taxonomy" id="2582783"/>
    <lineage>
        <taxon>Eukaryota</taxon>
        <taxon>Fungi</taxon>
        <taxon>Dikarya</taxon>
        <taxon>Ascomycota</taxon>
        <taxon>Pezizomycotina</taxon>
        <taxon>Eurotiomycetes</taxon>
        <taxon>Eurotiomycetidae</taxon>
        <taxon>Eurotiales</taxon>
        <taxon>Aspergillaceae</taxon>
        <taxon>Aspergillus</taxon>
        <taxon>Aspergillus subgen. Circumdati</taxon>
    </lineage>
</organism>
<evidence type="ECO:0000256" key="5">
    <source>
        <dbReference type="SAM" id="MobiDB-lite"/>
    </source>
</evidence>
<feature type="region of interest" description="Disordered" evidence="5">
    <location>
        <begin position="258"/>
        <end position="290"/>
    </location>
</feature>
<evidence type="ECO:0000256" key="6">
    <source>
        <dbReference type="SAM" id="Phobius"/>
    </source>
</evidence>
<feature type="transmembrane region" description="Helical" evidence="6">
    <location>
        <begin position="434"/>
        <end position="453"/>
    </location>
</feature>
<dbReference type="PANTHER" id="PTHR11040:SF210">
    <property type="entry name" value="ZINC-REGULATED TRANSPORTER 3"/>
    <property type="match status" value="1"/>
</dbReference>
<feature type="compositionally biased region" description="Basic and acidic residues" evidence="5">
    <location>
        <begin position="125"/>
        <end position="141"/>
    </location>
</feature>
<evidence type="ECO:0000256" key="3">
    <source>
        <dbReference type="ARBA" id="ARBA00022989"/>
    </source>
</evidence>
<gene>
    <name evidence="7" type="ORF">FE257_011824</name>
</gene>
<evidence type="ECO:0000313" key="7">
    <source>
        <dbReference type="EMBL" id="KAF9893392.1"/>
    </source>
</evidence>
<comment type="subcellular location">
    <subcellularLocation>
        <location evidence="1">Membrane</location>
        <topology evidence="1">Multi-pass membrane protein</topology>
    </subcellularLocation>
</comment>
<accession>A0AAD4CVU6</accession>
<evidence type="ECO:0000256" key="2">
    <source>
        <dbReference type="ARBA" id="ARBA00022692"/>
    </source>
</evidence>
<evidence type="ECO:0000256" key="4">
    <source>
        <dbReference type="ARBA" id="ARBA00023136"/>
    </source>
</evidence>
<proteinExistence type="predicted"/>
<feature type="compositionally biased region" description="Polar residues" evidence="5">
    <location>
        <begin position="180"/>
        <end position="189"/>
    </location>
</feature>
<comment type="caution">
    <text evidence="7">The sequence shown here is derived from an EMBL/GenBank/DDBJ whole genome shotgun (WGS) entry which is preliminary data.</text>
</comment>
<feature type="transmembrane region" description="Helical" evidence="6">
    <location>
        <begin position="45"/>
        <end position="67"/>
    </location>
</feature>
<evidence type="ECO:0000256" key="1">
    <source>
        <dbReference type="ARBA" id="ARBA00004141"/>
    </source>
</evidence>
<keyword evidence="8" id="KW-1185">Reference proteome</keyword>
<dbReference type="EMBL" id="VCAU01000008">
    <property type="protein sequence ID" value="KAF9893392.1"/>
    <property type="molecule type" value="Genomic_DNA"/>
</dbReference>
<dbReference type="PANTHER" id="PTHR11040">
    <property type="entry name" value="ZINC/IRON TRANSPORTER"/>
    <property type="match status" value="1"/>
</dbReference>
<keyword evidence="2 6" id="KW-0812">Transmembrane</keyword>
<evidence type="ECO:0000313" key="8">
    <source>
        <dbReference type="Proteomes" id="UP001194746"/>
    </source>
</evidence>
<feature type="region of interest" description="Disordered" evidence="5">
    <location>
        <begin position="125"/>
        <end position="191"/>
    </location>
</feature>
<name>A0AAD4CVU6_ASPNN</name>
<reference evidence="7" key="1">
    <citation type="journal article" date="2019" name="Beilstein J. Org. Chem.">
        <title>Nanangenines: drimane sesquiterpenoids as the dominant metabolite cohort of a novel Australian fungus, Aspergillus nanangensis.</title>
        <authorList>
            <person name="Lacey H.J."/>
            <person name="Gilchrist C.L.M."/>
            <person name="Crombie A."/>
            <person name="Kalaitzis J.A."/>
            <person name="Vuong D."/>
            <person name="Rutledge P.J."/>
            <person name="Turner P."/>
            <person name="Pitt J.I."/>
            <person name="Lacey E."/>
            <person name="Chooi Y.H."/>
            <person name="Piggott A.M."/>
        </authorList>
    </citation>
    <scope>NUCLEOTIDE SEQUENCE</scope>
    <source>
        <strain evidence="7">MST-FP2251</strain>
    </source>
</reference>
<feature type="transmembrane region" description="Helical" evidence="6">
    <location>
        <begin position="465"/>
        <end position="483"/>
    </location>
</feature>
<dbReference type="GO" id="GO:0005385">
    <property type="term" value="F:zinc ion transmembrane transporter activity"/>
    <property type="evidence" value="ECO:0007669"/>
    <property type="project" value="TreeGrafter"/>
</dbReference>
<evidence type="ECO:0008006" key="9">
    <source>
        <dbReference type="Google" id="ProtNLM"/>
    </source>
</evidence>
<feature type="transmembrane region" description="Helical" evidence="6">
    <location>
        <begin position="391"/>
        <end position="414"/>
    </location>
</feature>
<dbReference type="GO" id="GO:0016020">
    <property type="term" value="C:membrane"/>
    <property type="evidence" value="ECO:0007669"/>
    <property type="project" value="UniProtKB-SubCell"/>
</dbReference>
<feature type="transmembrane region" description="Helical" evidence="6">
    <location>
        <begin position="12"/>
        <end position="33"/>
    </location>
</feature>
<reference evidence="7" key="2">
    <citation type="submission" date="2020-02" db="EMBL/GenBank/DDBJ databases">
        <authorList>
            <person name="Gilchrist C.L.M."/>
            <person name="Chooi Y.-H."/>
        </authorList>
    </citation>
    <scope>NUCLEOTIDE SEQUENCE</scope>
    <source>
        <strain evidence="7">MST-FP2251</strain>
    </source>
</reference>
<dbReference type="Proteomes" id="UP001194746">
    <property type="component" value="Unassembled WGS sequence"/>
</dbReference>
<sequence>MAASNDLRGWVMSTVSGVACVLGASVICIDLLLRRFPHTKRFQIVNHNGFLSASLCLSAGVILFTSLYSMLPTAHNYLIRAGWSPPLAAYSLIGLFLSGVIVIRFLSAFIHRYIPSHVVDCAHSHDQPPPSDLERGHGHHDDHHHHPHLSEVNHSWTERTPLLSRSCKPTPAVSRAPTESELQTTPSRSETWRVRLTRRLNRLMGGVKAQCDENGPCYGFSQACGHECSKTLGVPEAVATNDLDVRPPISHHNSVPVQVEARSVDGTEQGLRPDSYTTPHGSMPSSSASSYSGFLGYQNAPTDDAAKPPLPANTQHHHHVPQNAFLSIGLQTSVAIALHKLPEGFITYATNHASPTLGLTVFLALFIHNISEGFAMALPLYLALHSRWKAMFWSSLLGGISQPAGAALAALWIWGAQRAGGPGHDPSDPSWAVYGGMFAATAGVMTSVGLQLFSEGLGLTHHRGMGIGFAIAGMGLMGLSFALTA</sequence>
<dbReference type="AlphaFoldDB" id="A0AAD4CVU6"/>
<dbReference type="InterPro" id="IPR003689">
    <property type="entry name" value="ZIP"/>
</dbReference>
<protein>
    <recommendedName>
        <fullName evidence="9">ZIP metal ion transporter</fullName>
    </recommendedName>
</protein>
<dbReference type="Pfam" id="PF02535">
    <property type="entry name" value="Zip"/>
    <property type="match status" value="1"/>
</dbReference>
<keyword evidence="4 6" id="KW-0472">Membrane</keyword>